<evidence type="ECO:0000313" key="2">
    <source>
        <dbReference type="EMBL" id="MFG1253904.1"/>
    </source>
</evidence>
<dbReference type="EMBL" id="JBAFUR010000004">
    <property type="protein sequence ID" value="MFG1253904.1"/>
    <property type="molecule type" value="Genomic_DNA"/>
</dbReference>
<protein>
    <submittedName>
        <fullName evidence="2">Uncharacterized protein</fullName>
    </submittedName>
</protein>
<feature type="region of interest" description="Disordered" evidence="1">
    <location>
        <begin position="186"/>
        <end position="231"/>
    </location>
</feature>
<reference evidence="2 3" key="1">
    <citation type="submission" date="2024-02" db="EMBL/GenBank/DDBJ databases">
        <title>Expansion and revision of Xanthobacter and proposal of Roseixanthobacter gen. nov.</title>
        <authorList>
            <person name="Soltysiak M.P.M."/>
            <person name="Jalihal A."/>
            <person name="Ory A."/>
            <person name="Chrisophersen C."/>
            <person name="Lee A.D."/>
            <person name="Boulton J."/>
            <person name="Springer M."/>
        </authorList>
    </citation>
    <scope>NUCLEOTIDE SEQUENCE [LARGE SCALE GENOMIC DNA]</scope>
    <source>
        <strain evidence="2 3">CB5</strain>
    </source>
</reference>
<dbReference type="Proteomes" id="UP001604043">
    <property type="component" value="Unassembled WGS sequence"/>
</dbReference>
<comment type="caution">
    <text evidence="2">The sequence shown here is derived from an EMBL/GenBank/DDBJ whole genome shotgun (WGS) entry which is preliminary data.</text>
</comment>
<evidence type="ECO:0000313" key="3">
    <source>
        <dbReference type="Proteomes" id="UP001604043"/>
    </source>
</evidence>
<dbReference type="RefSeq" id="WP_394009798.1">
    <property type="nucleotide sequence ID" value="NZ_JBAFUR010000004.1"/>
</dbReference>
<accession>A0ABW6ZLK4</accession>
<sequence>MSGRSRWRLAKSLTIYQAALLIEGYDPAKFEDSPPYNWHPDIKNKTAAVIHALRSASEDGTIKLAKEFRSGEFDEYLDLDRSLMRVDDIRSWLETAGFKDGFFVPIEEEDDGPGDFLSPFYAPKLAAANDAWKAVTSDKTWLRGRSPKKAIELWLKENAARYGLMNKDGTPNATGIEEIAKVANWKPAGGAPTTPKDNGGLKGGFGKTTPPLSTSRGEGFSSPDLDDEIPF</sequence>
<gene>
    <name evidence="2" type="ORF">V5F30_16970</name>
</gene>
<evidence type="ECO:0000256" key="1">
    <source>
        <dbReference type="SAM" id="MobiDB-lite"/>
    </source>
</evidence>
<proteinExistence type="predicted"/>
<keyword evidence="3" id="KW-1185">Reference proteome</keyword>
<name>A0ABW6ZLK4_9HYPH</name>
<organism evidence="2 3">
    <name type="scientific">Xanthobacter aminoxidans</name>
    <dbReference type="NCBI Taxonomy" id="186280"/>
    <lineage>
        <taxon>Bacteria</taxon>
        <taxon>Pseudomonadati</taxon>
        <taxon>Pseudomonadota</taxon>
        <taxon>Alphaproteobacteria</taxon>
        <taxon>Hyphomicrobiales</taxon>
        <taxon>Xanthobacteraceae</taxon>
        <taxon>Xanthobacter</taxon>
    </lineage>
</organism>